<dbReference type="EMBL" id="JABSTQ010011513">
    <property type="protein sequence ID" value="KAG0410553.1"/>
    <property type="molecule type" value="Genomic_DNA"/>
</dbReference>
<protein>
    <submittedName>
        <fullName evidence="1">Uncharacterized protein</fullName>
    </submittedName>
</protein>
<proteinExistence type="predicted"/>
<evidence type="ECO:0000313" key="2">
    <source>
        <dbReference type="Proteomes" id="UP000805193"/>
    </source>
</evidence>
<feature type="non-terminal residue" evidence="1">
    <location>
        <position position="1"/>
    </location>
</feature>
<keyword evidence="2" id="KW-1185">Reference proteome</keyword>
<gene>
    <name evidence="1" type="ORF">HPB47_012323</name>
</gene>
<sequence length="351" mass="39509">FELFDVSLASENDDRGTEHFIVDMKVLKKVFASTTYSRLSRCNERQYGLEVNLVLTCSSCDFTECHFSSLRVAGAAKMKPFVMNTRAMKRIQSIGKGATALLDFCATLNLFLRGLHHMAFKGHMDTMNFLNHIGNLDIIFDETWKTHGQNSIISVGCILELYFGLVLYHVVLSRYCRGSQGEPHPDDEGYEVSGEEWATLHDHSFQRCTFHVWTRDGIDRCLQIEKNDYLNLVHKLIGAALRTLVEKEEAQGESFGGKKKLSKSMHDSLLAVEVAIAEAVSGFKQDMATTSKAAAEQLGYSTGSCLTRRSLEKDKQRLSKADKAHTESEKVKKMAKRHKPNMTQDYCTGLT</sequence>
<comment type="caution">
    <text evidence="1">The sequence shown here is derived from an EMBL/GenBank/DDBJ whole genome shotgun (WGS) entry which is preliminary data.</text>
</comment>
<evidence type="ECO:0000313" key="1">
    <source>
        <dbReference type="EMBL" id="KAG0410553.1"/>
    </source>
</evidence>
<reference evidence="1 2" key="1">
    <citation type="journal article" date="2020" name="Cell">
        <title>Large-Scale Comparative Analyses of Tick Genomes Elucidate Their Genetic Diversity and Vector Capacities.</title>
        <authorList>
            <consortium name="Tick Genome and Microbiome Consortium (TIGMIC)"/>
            <person name="Jia N."/>
            <person name="Wang J."/>
            <person name="Shi W."/>
            <person name="Du L."/>
            <person name="Sun Y."/>
            <person name="Zhan W."/>
            <person name="Jiang J.F."/>
            <person name="Wang Q."/>
            <person name="Zhang B."/>
            <person name="Ji P."/>
            <person name="Bell-Sakyi L."/>
            <person name="Cui X.M."/>
            <person name="Yuan T.T."/>
            <person name="Jiang B.G."/>
            <person name="Yang W.F."/>
            <person name="Lam T.T."/>
            <person name="Chang Q.C."/>
            <person name="Ding S.J."/>
            <person name="Wang X.J."/>
            <person name="Zhu J.G."/>
            <person name="Ruan X.D."/>
            <person name="Zhao L."/>
            <person name="Wei J.T."/>
            <person name="Ye R.Z."/>
            <person name="Que T.C."/>
            <person name="Du C.H."/>
            <person name="Zhou Y.H."/>
            <person name="Cheng J.X."/>
            <person name="Dai P.F."/>
            <person name="Guo W.B."/>
            <person name="Han X.H."/>
            <person name="Huang E.J."/>
            <person name="Li L.F."/>
            <person name="Wei W."/>
            <person name="Gao Y.C."/>
            <person name="Liu J.Z."/>
            <person name="Shao H.Z."/>
            <person name="Wang X."/>
            <person name="Wang C.C."/>
            <person name="Yang T.C."/>
            <person name="Huo Q.B."/>
            <person name="Li W."/>
            <person name="Chen H.Y."/>
            <person name="Chen S.E."/>
            <person name="Zhou L.G."/>
            <person name="Ni X.B."/>
            <person name="Tian J.H."/>
            <person name="Sheng Y."/>
            <person name="Liu T."/>
            <person name="Pan Y.S."/>
            <person name="Xia L.Y."/>
            <person name="Li J."/>
            <person name="Zhao F."/>
            <person name="Cao W.C."/>
        </authorList>
    </citation>
    <scope>NUCLEOTIDE SEQUENCE [LARGE SCALE GENOMIC DNA]</scope>
    <source>
        <strain evidence="1">Iper-2018</strain>
    </source>
</reference>
<accession>A0AC60NTT9</accession>
<organism evidence="1 2">
    <name type="scientific">Ixodes persulcatus</name>
    <name type="common">Taiga tick</name>
    <dbReference type="NCBI Taxonomy" id="34615"/>
    <lineage>
        <taxon>Eukaryota</taxon>
        <taxon>Metazoa</taxon>
        <taxon>Ecdysozoa</taxon>
        <taxon>Arthropoda</taxon>
        <taxon>Chelicerata</taxon>
        <taxon>Arachnida</taxon>
        <taxon>Acari</taxon>
        <taxon>Parasitiformes</taxon>
        <taxon>Ixodida</taxon>
        <taxon>Ixodoidea</taxon>
        <taxon>Ixodidae</taxon>
        <taxon>Ixodinae</taxon>
        <taxon>Ixodes</taxon>
    </lineage>
</organism>
<dbReference type="Proteomes" id="UP000805193">
    <property type="component" value="Unassembled WGS sequence"/>
</dbReference>
<name>A0AC60NTT9_IXOPE</name>